<evidence type="ECO:0000313" key="4">
    <source>
        <dbReference type="EMBL" id="AGX04152.1"/>
    </source>
</evidence>
<dbReference type="SUPFAM" id="SSF53383">
    <property type="entry name" value="PLP-dependent transferases"/>
    <property type="match status" value="1"/>
</dbReference>
<dbReference type="PATRIC" id="fig|1367477.3.peg.2177"/>
<dbReference type="InterPro" id="IPR015422">
    <property type="entry name" value="PyrdxlP-dep_Trfase_small"/>
</dbReference>
<dbReference type="PANTHER" id="PTHR14084">
    <property type="entry name" value="KYNURENINASE"/>
    <property type="match status" value="1"/>
</dbReference>
<evidence type="ECO:0000313" key="5">
    <source>
        <dbReference type="Proteomes" id="UP000017805"/>
    </source>
</evidence>
<dbReference type="KEGG" id="bif:N288_11205"/>
<dbReference type="PANTHER" id="PTHR14084:SF0">
    <property type="entry name" value="KYNURENINASE"/>
    <property type="match status" value="1"/>
</dbReference>
<dbReference type="GO" id="GO:0030429">
    <property type="term" value="F:kynureninase activity"/>
    <property type="evidence" value="ECO:0007669"/>
    <property type="project" value="InterPro"/>
</dbReference>
<evidence type="ECO:0000256" key="1">
    <source>
        <dbReference type="ARBA" id="ARBA00022642"/>
    </source>
</evidence>
<dbReference type="InterPro" id="IPR010111">
    <property type="entry name" value="Kynureninase"/>
</dbReference>
<dbReference type="EMBL" id="CP006643">
    <property type="protein sequence ID" value="AGX04152.1"/>
    <property type="molecule type" value="Genomic_DNA"/>
</dbReference>
<gene>
    <name evidence="4" type="ORF">N288_11205</name>
</gene>
<proteinExistence type="predicted"/>
<dbReference type="InterPro" id="IPR015424">
    <property type="entry name" value="PyrdxlP-dep_Trfase"/>
</dbReference>
<keyword evidence="3" id="KW-0663">Pyridoxal phosphate</keyword>
<dbReference type="GO" id="GO:0019441">
    <property type="term" value="P:L-tryptophan catabolic process to kynurenine"/>
    <property type="evidence" value="ECO:0007669"/>
    <property type="project" value="TreeGrafter"/>
</dbReference>
<dbReference type="HOGENOM" id="CLU_1438431_0_0_9"/>
<dbReference type="Gene3D" id="3.90.1150.10">
    <property type="entry name" value="Aspartate Aminotransferase, domain 1"/>
    <property type="match status" value="1"/>
</dbReference>
<dbReference type="GO" id="GO:0009435">
    <property type="term" value="P:NAD+ biosynthetic process"/>
    <property type="evidence" value="ECO:0007669"/>
    <property type="project" value="InterPro"/>
</dbReference>
<evidence type="ECO:0000256" key="2">
    <source>
        <dbReference type="ARBA" id="ARBA00022801"/>
    </source>
</evidence>
<accession>U5LC29</accession>
<dbReference type="Proteomes" id="UP000017805">
    <property type="component" value="Chromosome"/>
</dbReference>
<name>U5LC29_9BACI</name>
<keyword evidence="5" id="KW-1185">Reference proteome</keyword>
<dbReference type="Gene3D" id="3.40.640.10">
    <property type="entry name" value="Type I PLP-dependent aspartate aminotransferase-like (Major domain)"/>
    <property type="match status" value="1"/>
</dbReference>
<dbReference type="InterPro" id="IPR015421">
    <property type="entry name" value="PyrdxlP-dep_Trfase_major"/>
</dbReference>
<dbReference type="GO" id="GO:0030170">
    <property type="term" value="F:pyridoxal phosphate binding"/>
    <property type="evidence" value="ECO:0007669"/>
    <property type="project" value="InterPro"/>
</dbReference>
<reference evidence="4 5" key="1">
    <citation type="submission" date="2013-07" db="EMBL/GenBank/DDBJ databases">
        <title>Complete genome sequence of Bacillus infantis NRRL B-14911 that has potential to induce cardiac disease by antigenic mimicry.</title>
        <authorList>
            <person name="Massilamany C."/>
            <person name="Smith T.P.L."/>
            <person name="Loy J.D."/>
            <person name="Barletta R."/>
            <person name="Reddy J."/>
        </authorList>
    </citation>
    <scope>NUCLEOTIDE SEQUENCE [LARGE SCALE GENOMIC DNA]</scope>
    <source>
        <strain evidence="4 5">NRRL B-14911</strain>
    </source>
</reference>
<protein>
    <submittedName>
        <fullName evidence="4">Uncharacterized protein</fullName>
    </submittedName>
</protein>
<keyword evidence="2" id="KW-0378">Hydrolase</keyword>
<dbReference type="Pfam" id="PF22580">
    <property type="entry name" value="KYNU_C"/>
    <property type="match status" value="1"/>
</dbReference>
<keyword evidence="1" id="KW-0662">Pyridine nucleotide biosynthesis</keyword>
<dbReference type="GO" id="GO:0005737">
    <property type="term" value="C:cytoplasm"/>
    <property type="evidence" value="ECO:0007669"/>
    <property type="project" value="InterPro"/>
</dbReference>
<dbReference type="STRING" id="1367477.N288_11205"/>
<evidence type="ECO:0000256" key="3">
    <source>
        <dbReference type="ARBA" id="ARBA00022898"/>
    </source>
</evidence>
<sequence>MNSGPGGIGGLYVNKKHFGKMPGLSGWFGSDKSLQFDMEHTFTPAHNAGAFQIGTPHILSAAPLLGSLDMFEEAGIDRIREKSLKATGYLIELAETYLSGYGLTIGTPREDMRRGGHVALEHHDAARICKALKEKGVVPDFRSPNIIRLAPVAFYTSYNDIWRAVSILKDIMENRLYEKYENKREIIA</sequence>
<organism evidence="4 5">
    <name type="scientific">Bacillus infantis NRRL B-14911</name>
    <dbReference type="NCBI Taxonomy" id="1367477"/>
    <lineage>
        <taxon>Bacteria</taxon>
        <taxon>Bacillati</taxon>
        <taxon>Bacillota</taxon>
        <taxon>Bacilli</taxon>
        <taxon>Bacillales</taxon>
        <taxon>Bacillaceae</taxon>
        <taxon>Bacillus</taxon>
    </lineage>
</organism>
<dbReference type="AlphaFoldDB" id="U5LC29"/>
<dbReference type="GO" id="GO:0043420">
    <property type="term" value="P:anthranilate metabolic process"/>
    <property type="evidence" value="ECO:0007669"/>
    <property type="project" value="TreeGrafter"/>
</dbReference>